<dbReference type="GO" id="GO:0016787">
    <property type="term" value="F:hydrolase activity"/>
    <property type="evidence" value="ECO:0007669"/>
    <property type="project" value="UniProtKB-KW"/>
</dbReference>
<dbReference type="CDD" id="cd17273">
    <property type="entry name" value="RMtype1_S_EcoJA69PI-TRD1-CR1_like"/>
    <property type="match status" value="1"/>
</dbReference>
<keyword evidence="2" id="KW-0680">Restriction system</keyword>
<evidence type="ECO:0000256" key="1">
    <source>
        <dbReference type="ARBA" id="ARBA00010923"/>
    </source>
</evidence>
<dbReference type="AlphaFoldDB" id="A0AAU8IFB6"/>
<dbReference type="InterPro" id="IPR000055">
    <property type="entry name" value="Restrct_endonuc_typeI_TRD"/>
</dbReference>
<dbReference type="PANTHER" id="PTHR30408">
    <property type="entry name" value="TYPE-1 RESTRICTION ENZYME ECOKI SPECIFICITY PROTEIN"/>
    <property type="match status" value="1"/>
</dbReference>
<evidence type="ECO:0000313" key="5">
    <source>
        <dbReference type="EMBL" id="XCJ16992.1"/>
    </source>
</evidence>
<gene>
    <name evidence="5" type="ORF">ABNN70_00055</name>
</gene>
<evidence type="ECO:0000256" key="3">
    <source>
        <dbReference type="ARBA" id="ARBA00023125"/>
    </source>
</evidence>
<keyword evidence="5" id="KW-0255">Endonuclease</keyword>
<evidence type="ECO:0000256" key="2">
    <source>
        <dbReference type="ARBA" id="ARBA00022747"/>
    </source>
</evidence>
<dbReference type="PANTHER" id="PTHR30408:SF12">
    <property type="entry name" value="TYPE I RESTRICTION ENZYME MJAVIII SPECIFICITY SUBUNIT"/>
    <property type="match status" value="1"/>
</dbReference>
<dbReference type="SUPFAM" id="SSF116734">
    <property type="entry name" value="DNA methylase specificity domain"/>
    <property type="match status" value="1"/>
</dbReference>
<dbReference type="REBASE" id="848394">
    <property type="entry name" value="S2.SspY61ORF70P"/>
</dbReference>
<protein>
    <submittedName>
        <fullName evidence="5">Restriction endonuclease subunit S</fullName>
        <ecNumber evidence="5">3.1.21.-</ecNumber>
    </submittedName>
</protein>
<reference evidence="5" key="1">
    <citation type="submission" date="2024-06" db="EMBL/GenBank/DDBJ databases">
        <authorList>
            <person name="Fan A."/>
            <person name="Zhang F.Y."/>
            <person name="Zhang L."/>
        </authorList>
    </citation>
    <scope>NUCLEOTIDE SEQUENCE</scope>
    <source>
        <strain evidence="5">Y61</strain>
    </source>
</reference>
<keyword evidence="5" id="KW-0540">Nuclease</keyword>
<dbReference type="EMBL" id="CP159510">
    <property type="protein sequence ID" value="XCJ16992.1"/>
    <property type="molecule type" value="Genomic_DNA"/>
</dbReference>
<dbReference type="RefSeq" id="WP_353948326.1">
    <property type="nucleotide sequence ID" value="NZ_CP159510.1"/>
</dbReference>
<accession>A0AAU8IFB6</accession>
<keyword evidence="3" id="KW-0238">DNA-binding</keyword>
<comment type="similarity">
    <text evidence="1">Belongs to the type-I restriction system S methylase family.</text>
</comment>
<organism evidence="5">
    <name type="scientific">Sporolactobacillus sp. Y61</name>
    <dbReference type="NCBI Taxonomy" id="3160863"/>
    <lineage>
        <taxon>Bacteria</taxon>
        <taxon>Bacillati</taxon>
        <taxon>Bacillota</taxon>
        <taxon>Bacilli</taxon>
        <taxon>Bacillales</taxon>
        <taxon>Sporolactobacillaceae</taxon>
        <taxon>Sporolactobacillus</taxon>
    </lineage>
</organism>
<name>A0AAU8IFB6_9BACL</name>
<dbReference type="GO" id="GO:0009307">
    <property type="term" value="P:DNA restriction-modification system"/>
    <property type="evidence" value="ECO:0007669"/>
    <property type="project" value="UniProtKB-KW"/>
</dbReference>
<keyword evidence="5" id="KW-0378">Hydrolase</keyword>
<sequence>MEFEKTKIGKIPTKWIVTSICDIGDVVGGGTPKKTVDEYWNGDISWITPKDLSNYNRRLICTGHRKITNKGLCNSSAKLLPKGTVLFSSRAPIGYLAIAGKELCTNQGFKSIICNKEKINNYFLYYLLIVKRRQLENIAGGSTFKEISGKVLKEFEIPLPPIEEQNVIARMLSLLDDKIELNTRINQNLYLLKRVIKAMIKVVTRFFNSFREIRI</sequence>
<dbReference type="Gene3D" id="3.90.220.20">
    <property type="entry name" value="DNA methylase specificity domains"/>
    <property type="match status" value="1"/>
</dbReference>
<proteinExistence type="inferred from homology"/>
<dbReference type="GO" id="GO:0004519">
    <property type="term" value="F:endonuclease activity"/>
    <property type="evidence" value="ECO:0007669"/>
    <property type="project" value="UniProtKB-KW"/>
</dbReference>
<feature type="domain" description="Type I restriction modification DNA specificity" evidence="4">
    <location>
        <begin position="12"/>
        <end position="189"/>
    </location>
</feature>
<dbReference type="InterPro" id="IPR044946">
    <property type="entry name" value="Restrct_endonuc_typeI_TRD_sf"/>
</dbReference>
<dbReference type="GO" id="GO:0003677">
    <property type="term" value="F:DNA binding"/>
    <property type="evidence" value="ECO:0007669"/>
    <property type="project" value="UniProtKB-KW"/>
</dbReference>
<dbReference type="InterPro" id="IPR052021">
    <property type="entry name" value="Type-I_RS_S_subunit"/>
</dbReference>
<dbReference type="EC" id="3.1.21.-" evidence="5"/>
<dbReference type="Pfam" id="PF01420">
    <property type="entry name" value="Methylase_S"/>
    <property type="match status" value="1"/>
</dbReference>
<evidence type="ECO:0000259" key="4">
    <source>
        <dbReference type="Pfam" id="PF01420"/>
    </source>
</evidence>